<feature type="compositionally biased region" description="Pro residues" evidence="1">
    <location>
        <begin position="218"/>
        <end position="238"/>
    </location>
</feature>
<dbReference type="InterPro" id="IPR025836">
    <property type="entry name" value="Zn_knuckle_CX2CX4HX4C"/>
</dbReference>
<evidence type="ECO:0000259" key="3">
    <source>
        <dbReference type="Pfam" id="PF13456"/>
    </source>
</evidence>
<gene>
    <name evidence="6" type="ORF">FSB_LOCUS57874</name>
</gene>
<dbReference type="CDD" id="cd06222">
    <property type="entry name" value="RNase_H_like"/>
    <property type="match status" value="1"/>
</dbReference>
<feature type="region of interest" description="Disordered" evidence="1">
    <location>
        <begin position="1"/>
        <end position="32"/>
    </location>
</feature>
<feature type="domain" description="RNase H type-1" evidence="3">
    <location>
        <begin position="1322"/>
        <end position="1444"/>
    </location>
</feature>
<dbReference type="SUPFAM" id="SSF53098">
    <property type="entry name" value="Ribonuclease H-like"/>
    <property type="match status" value="1"/>
</dbReference>
<dbReference type="InterPro" id="IPR012337">
    <property type="entry name" value="RNaseH-like_sf"/>
</dbReference>
<feature type="region of interest" description="Disordered" evidence="1">
    <location>
        <begin position="187"/>
        <end position="272"/>
    </location>
</feature>
<proteinExistence type="predicted"/>
<dbReference type="Pfam" id="PF03372">
    <property type="entry name" value="Exo_endo_phos"/>
    <property type="match status" value="1"/>
</dbReference>
<evidence type="ECO:0000259" key="2">
    <source>
        <dbReference type="Pfam" id="PF03372"/>
    </source>
</evidence>
<dbReference type="Gene3D" id="3.60.10.10">
    <property type="entry name" value="Endonuclease/exonuclease/phosphatase"/>
    <property type="match status" value="1"/>
</dbReference>
<dbReference type="InterPro" id="IPR044730">
    <property type="entry name" value="RNase_H-like_dom_plant"/>
</dbReference>
<organism evidence="6">
    <name type="scientific">Fagus sylvatica</name>
    <name type="common">Beechnut</name>
    <dbReference type="NCBI Taxonomy" id="28930"/>
    <lineage>
        <taxon>Eukaryota</taxon>
        <taxon>Viridiplantae</taxon>
        <taxon>Streptophyta</taxon>
        <taxon>Embryophyta</taxon>
        <taxon>Tracheophyta</taxon>
        <taxon>Spermatophyta</taxon>
        <taxon>Magnoliopsida</taxon>
        <taxon>eudicotyledons</taxon>
        <taxon>Gunneridae</taxon>
        <taxon>Pentapetalae</taxon>
        <taxon>rosids</taxon>
        <taxon>fabids</taxon>
        <taxon>Fagales</taxon>
        <taxon>Fagaceae</taxon>
        <taxon>Fagus</taxon>
    </lineage>
</organism>
<dbReference type="GO" id="GO:0004523">
    <property type="term" value="F:RNA-DNA hybrid ribonuclease activity"/>
    <property type="evidence" value="ECO:0007669"/>
    <property type="project" value="InterPro"/>
</dbReference>
<feature type="domain" description="Zinc knuckle CX2CX4HX4C" evidence="5">
    <location>
        <begin position="117"/>
        <end position="150"/>
    </location>
</feature>
<sequence length="1467" mass="167785">MSKGGSCLHNNSTKELPGCKVPHTESSECGVSGTHLQTTMEELTKENHGRMTSPLVVFQRIEDEEAIEEVTFTETSFWVQLHGIPVHRMNKEVARILGSSLGRIAQVHWWGRMAMLEKGREVWISFKYERLPNFCYWCGHVTHSDKDCPYWLRNQETLQLEDQQFGPWLRASNERPWRQTEIRIEGILRPPPPQSKQPKQAPPPPPPNPFSSHTKINVPPPPIMPIAPPSPPHQPSPNPYHTTTVPQQYNTPSPPQTAAPADHPPLINDDYPTNMDLEENPGYVPIFSEKIKQVDDFESQIRDIDQALNYVSPNLDILPKPIPPPKPTLSPSQHTSRVVLGDVTNKKDAHVGETKLPAAKRSWKKLARSQGISEDRFFDPINIKRSSNYLEENNQISPCLKKQCGANSMSISAEAVDAAPPPAMNCLAWNCRGLGNPRTVQEIARLVRAQDLSVVFLIETWQDEGPVERLRYAIVNENQSDTWRFTGFYGAPETHKREESWNLLRRLNAQMKVPWCCMGDFNELVRIEEKQGRHNRSDRQMQLSRDVLDECGFVDLGFTGPRFTWSNNRPGDMTWERLDRAVATSNWILRFPSARVYHLEGRWSDHKPIWVSSETMVLPKRRPFRFEEVWTPDQGCENVIEASWKNHIPGVPMYSVWGKIHACRRGLRAWSRQSFGNVKSRIKKVEDQLKEAERVSMQGLDHYRVSELKAELYSLLAKEERLWRQRSRAEWLRAGDRNTRYFHCRATQRQRRNYITRLKNQAGQWTTTHAQVPSLFIEYFNSLFQTANPEQVEEVVEDIQSVVTEEMNSQLVKDFTAEEVQVALKQMAPIKAPGPDGLPPIFYQKYWHLIGKDVTSAVLTCLNSGKLLKAINHTYITLIPKVQNPEEVMEFRPISLCNITFLVAFETLHHMQHQRTGKTGSMALKLDMSKAYDRVEWKFLKRVMEKMGFHNKWERVWSKLKGWKEKLISQAGRETLIKSVAQAIPSYAMSCFRLPNRLIKEIEVLIRRFWWGQGENKGKMQWLPWHTLCKPKDRGGIGLRDLGFFNEALLAKQVWRLMNNPSSLLAKVFKSKYFPRCSILEANANGKGSYAWRSILSARDLISKGSVWRVGSGAGVRIWGDRWLPGSQHHCIISPPPTHTSISHVSHLIDPDLRIWKAGLVNELFLPHEATAILGIPLSHRSLTDCLVWGATKNGVYSVRSGYKFLLNESHREDPGSSDPTRMSQLWKSVWSLNVPPKIRHFLWRACHNSLPTKSNLHHRHILDDPSCTNCSYQSESTIHALWQCKMVQPVWQSISWGSQNLPGSVELVKWNPPAQGSYKVNYDGAVFSDFNAAGIGVIVRNHQGEVMGSLSHRIPFPHSVEALEASAARSAIQFAKDLGFTKFVLEGDSKTVVDALLLREPCTTIYGHIIDDIKQIAQSLQSVLFLHTKREGNVMAHLLAKRARQNKPFEAWVGVCSTRACFQIMY</sequence>
<dbReference type="SUPFAM" id="SSF56219">
    <property type="entry name" value="DNase I-like"/>
    <property type="match status" value="1"/>
</dbReference>
<dbReference type="PANTHER" id="PTHR33116">
    <property type="entry name" value="REVERSE TRANSCRIPTASE ZINC-BINDING DOMAIN-CONTAINING PROTEIN-RELATED-RELATED"/>
    <property type="match status" value="1"/>
</dbReference>
<feature type="domain" description="Reverse transcriptase zinc-binding" evidence="4">
    <location>
        <begin position="1197"/>
        <end position="1292"/>
    </location>
</feature>
<feature type="compositionally biased region" description="Pro residues" evidence="1">
    <location>
        <begin position="189"/>
        <end position="209"/>
    </location>
</feature>
<reference evidence="6" key="1">
    <citation type="submission" date="2018-02" db="EMBL/GenBank/DDBJ databases">
        <authorList>
            <person name="Cohen D.B."/>
            <person name="Kent A.D."/>
        </authorList>
    </citation>
    <scope>NUCLEOTIDE SEQUENCE</scope>
</reference>
<dbReference type="Gene3D" id="3.30.420.10">
    <property type="entry name" value="Ribonuclease H-like superfamily/Ribonuclease H"/>
    <property type="match status" value="1"/>
</dbReference>
<dbReference type="InterPro" id="IPR026960">
    <property type="entry name" value="RVT-Znf"/>
</dbReference>
<dbReference type="InterPro" id="IPR036397">
    <property type="entry name" value="RNaseH_sf"/>
</dbReference>
<feature type="domain" description="Endonuclease/exonuclease/phosphatase" evidence="2">
    <location>
        <begin position="428"/>
        <end position="606"/>
    </location>
</feature>
<dbReference type="InterPro" id="IPR036691">
    <property type="entry name" value="Endo/exonu/phosph_ase_sf"/>
</dbReference>
<dbReference type="EMBL" id="OIVN01006295">
    <property type="protein sequence ID" value="SPD29992.1"/>
    <property type="molecule type" value="Genomic_DNA"/>
</dbReference>
<accession>A0A2N9IYL5</accession>
<dbReference type="Pfam" id="PF14392">
    <property type="entry name" value="zf-CCHC_4"/>
    <property type="match status" value="1"/>
</dbReference>
<dbReference type="PANTHER" id="PTHR33116:SF86">
    <property type="entry name" value="REVERSE TRANSCRIPTASE DOMAIN-CONTAINING PROTEIN"/>
    <property type="match status" value="1"/>
</dbReference>
<evidence type="ECO:0000259" key="5">
    <source>
        <dbReference type="Pfam" id="PF14392"/>
    </source>
</evidence>
<dbReference type="InterPro" id="IPR005135">
    <property type="entry name" value="Endo/exonuclease/phosphatase"/>
</dbReference>
<protein>
    <submittedName>
        <fullName evidence="6">Uncharacterized protein</fullName>
    </submittedName>
</protein>
<dbReference type="Pfam" id="PF13966">
    <property type="entry name" value="zf-RVT"/>
    <property type="match status" value="1"/>
</dbReference>
<dbReference type="Pfam" id="PF13456">
    <property type="entry name" value="RVT_3"/>
    <property type="match status" value="1"/>
</dbReference>
<dbReference type="GO" id="GO:0003676">
    <property type="term" value="F:nucleic acid binding"/>
    <property type="evidence" value="ECO:0007669"/>
    <property type="project" value="InterPro"/>
</dbReference>
<name>A0A2N9IYL5_FAGSY</name>
<dbReference type="InterPro" id="IPR002156">
    <property type="entry name" value="RNaseH_domain"/>
</dbReference>
<evidence type="ECO:0000259" key="4">
    <source>
        <dbReference type="Pfam" id="PF13966"/>
    </source>
</evidence>
<evidence type="ECO:0000256" key="1">
    <source>
        <dbReference type="SAM" id="MobiDB-lite"/>
    </source>
</evidence>
<evidence type="ECO:0000313" key="6">
    <source>
        <dbReference type="EMBL" id="SPD29992.1"/>
    </source>
</evidence>
<feature type="compositionally biased region" description="Polar residues" evidence="1">
    <location>
        <begin position="240"/>
        <end position="251"/>
    </location>
</feature>